<evidence type="ECO:0000256" key="1">
    <source>
        <dbReference type="SAM" id="MobiDB-lite"/>
    </source>
</evidence>
<evidence type="ECO:0000313" key="5">
    <source>
        <dbReference type="Proteomes" id="UP000250003"/>
    </source>
</evidence>
<gene>
    <name evidence="4" type="ORF">DQQ01_08505</name>
</gene>
<feature type="signal peptide" evidence="2">
    <location>
        <begin position="1"/>
        <end position="18"/>
    </location>
</feature>
<evidence type="ECO:0000259" key="3">
    <source>
        <dbReference type="Pfam" id="PF03413"/>
    </source>
</evidence>
<keyword evidence="5" id="KW-1185">Reference proteome</keyword>
<protein>
    <recommendedName>
        <fullName evidence="3">PepSY domain-containing protein</fullName>
    </recommendedName>
</protein>
<accession>A0A2Z4UBH5</accession>
<dbReference type="Proteomes" id="UP000250003">
    <property type="component" value="Chromosome"/>
</dbReference>
<dbReference type="InterPro" id="IPR025711">
    <property type="entry name" value="PepSY"/>
</dbReference>
<keyword evidence="2" id="KW-0732">Signal</keyword>
<dbReference type="Gene3D" id="3.10.450.40">
    <property type="match status" value="2"/>
</dbReference>
<evidence type="ECO:0000256" key="2">
    <source>
        <dbReference type="SAM" id="SignalP"/>
    </source>
</evidence>
<feature type="domain" description="PepSY" evidence="3">
    <location>
        <begin position="154"/>
        <end position="213"/>
    </location>
</feature>
<dbReference type="Pfam" id="PF03413">
    <property type="entry name" value="PepSY"/>
    <property type="match status" value="2"/>
</dbReference>
<feature type="region of interest" description="Disordered" evidence="1">
    <location>
        <begin position="93"/>
        <end position="147"/>
    </location>
</feature>
<feature type="domain" description="PepSY" evidence="3">
    <location>
        <begin position="28"/>
        <end position="90"/>
    </location>
</feature>
<dbReference type="KEGG" id="blau:DQQ01_08505"/>
<reference evidence="5" key="1">
    <citation type="submission" date="2018-06" db="EMBL/GenBank/DDBJ databases">
        <title>Description of Blautia argi sp. nov., a new anaerobic isolated from dog feces.</title>
        <authorList>
            <person name="Chang Y.-H."/>
            <person name="Paek J."/>
            <person name="Shin Y."/>
        </authorList>
    </citation>
    <scope>NUCLEOTIDE SEQUENCE [LARGE SCALE GENOMIC DNA]</scope>
    <source>
        <strain evidence="5">KCTC 15426</strain>
    </source>
</reference>
<organism evidence="4 5">
    <name type="scientific">Blautia argi</name>
    <dbReference type="NCBI Taxonomy" id="1912897"/>
    <lineage>
        <taxon>Bacteria</taxon>
        <taxon>Bacillati</taxon>
        <taxon>Bacillota</taxon>
        <taxon>Clostridia</taxon>
        <taxon>Lachnospirales</taxon>
        <taxon>Lachnospiraceae</taxon>
        <taxon>Blautia</taxon>
    </lineage>
</organism>
<proteinExistence type="predicted"/>
<dbReference type="AlphaFoldDB" id="A0A2Z4UBH5"/>
<sequence>MKKYIIFTGIFVMGGLLAGCGATQGKDIGKDSAKNIAFEEAGVTEDQVSRLRVSKDRDDGRVVYEIDFDAGETEYNYDIAAKNGEILSAETEKRDSFANVQPNAEPAPQTQKESGSQEQQNTADSQTDTALSQATENTQPQTPVQGNSQNIQTAISQEEAQKAALARVPGAELKDLYMELEIDDGQYIYEGDIVYQQTEYEFEIDANTGDFLKWSEETY</sequence>
<name>A0A2Z4UBH5_9FIRM</name>
<evidence type="ECO:0000313" key="4">
    <source>
        <dbReference type="EMBL" id="AWY98179.1"/>
    </source>
</evidence>
<dbReference type="OrthoDB" id="2236551at2"/>
<dbReference type="EMBL" id="CP030280">
    <property type="protein sequence ID" value="AWY98179.1"/>
    <property type="molecule type" value="Genomic_DNA"/>
</dbReference>
<feature type="chain" id="PRO_5039552533" description="PepSY domain-containing protein" evidence="2">
    <location>
        <begin position="19"/>
        <end position="219"/>
    </location>
</feature>
<feature type="compositionally biased region" description="Polar residues" evidence="1">
    <location>
        <begin position="98"/>
        <end position="147"/>
    </location>
</feature>
<dbReference type="PROSITE" id="PS51257">
    <property type="entry name" value="PROKAR_LIPOPROTEIN"/>
    <property type="match status" value="1"/>
</dbReference>
<dbReference type="RefSeq" id="WP_111919668.1">
    <property type="nucleotide sequence ID" value="NZ_CAUWHR010000016.1"/>
</dbReference>